<reference evidence="1" key="1">
    <citation type="journal article" date="2020" name="mSystems">
        <title>Genome- and Community-Level Interaction Insights into Carbon Utilization and Element Cycling Functions of Hydrothermarchaeota in Hydrothermal Sediment.</title>
        <authorList>
            <person name="Zhou Z."/>
            <person name="Liu Y."/>
            <person name="Xu W."/>
            <person name="Pan J."/>
            <person name="Luo Z.H."/>
            <person name="Li M."/>
        </authorList>
    </citation>
    <scope>NUCLEOTIDE SEQUENCE [LARGE SCALE GENOMIC DNA]</scope>
    <source>
        <strain evidence="1">SpSt-418</strain>
    </source>
</reference>
<keyword evidence="1" id="KW-0378">Hydrolase</keyword>
<dbReference type="Pfam" id="PF13365">
    <property type="entry name" value="Trypsin_2"/>
    <property type="match status" value="1"/>
</dbReference>
<keyword evidence="1" id="KW-0645">Protease</keyword>
<protein>
    <submittedName>
        <fullName evidence="1">Serine protease</fullName>
    </submittedName>
</protein>
<dbReference type="SUPFAM" id="SSF50494">
    <property type="entry name" value="Trypsin-like serine proteases"/>
    <property type="match status" value="1"/>
</dbReference>
<dbReference type="PANTHER" id="PTHR14389">
    <property type="entry name" value="SI:CH1073-475A24.1"/>
    <property type="match status" value="1"/>
</dbReference>
<dbReference type="GO" id="GO:0006508">
    <property type="term" value="P:proteolysis"/>
    <property type="evidence" value="ECO:0007669"/>
    <property type="project" value="UniProtKB-KW"/>
</dbReference>
<dbReference type="Gene3D" id="2.40.10.10">
    <property type="entry name" value="Trypsin-like serine proteases"/>
    <property type="match status" value="2"/>
</dbReference>
<evidence type="ECO:0000313" key="1">
    <source>
        <dbReference type="EMBL" id="HFN00936.1"/>
    </source>
</evidence>
<dbReference type="EMBL" id="DSRU01000352">
    <property type="protein sequence ID" value="HFN00936.1"/>
    <property type="molecule type" value="Genomic_DNA"/>
</dbReference>
<gene>
    <name evidence="1" type="ORF">ENR64_24910</name>
</gene>
<dbReference type="AlphaFoldDB" id="A0A7C3PIT7"/>
<dbReference type="PANTHER" id="PTHR14389:SF3">
    <property type="entry name" value="PROTEIN FAM111A-LIKE"/>
    <property type="match status" value="1"/>
</dbReference>
<proteinExistence type="predicted"/>
<dbReference type="InterPro" id="IPR043504">
    <property type="entry name" value="Peptidase_S1_PA_chymotrypsin"/>
</dbReference>
<accession>A0A7C3PIT7</accession>
<comment type="caution">
    <text evidence="1">The sequence shown here is derived from an EMBL/GenBank/DDBJ whole genome shotgun (WGS) entry which is preliminary data.</text>
</comment>
<dbReference type="GO" id="GO:0008233">
    <property type="term" value="F:peptidase activity"/>
    <property type="evidence" value="ECO:0007669"/>
    <property type="project" value="UniProtKB-KW"/>
</dbReference>
<name>A0A7C3PIT7_9CYAN</name>
<dbReference type="InterPro" id="IPR009003">
    <property type="entry name" value="Peptidase_S1_PA"/>
</dbReference>
<sequence>MSKTAIFIEPEKLLNVINELELEALKEAHSIARQEFKVIQQYLAVHADPDLLGHAQKVELALKEIVVREFALPRIELIPEHPEPVLLIYNNEVLQEPLSDYWRNLILQATASIQKNIPSVGRIEALDDKTQYGTCFAIAANLVLTNYHVASQFCSSRGILTKPVLIDFIEEKNRDPEERYEIERAVTLSPDPDFAILKVRLENSKPLTPLKLRNTPLSISRNQEIDAFSFPVYIIGYPTKSSPYDPDRNEALENRIFKGIFGVKRFCPGSLRQIQSETHPPYDDICLCCNYTSLNGSSGSPVFDFETGDVIGLHYAGEPDRQENLSIPIWKLRSPIDQAIHDFASPR</sequence>
<organism evidence="1">
    <name type="scientific">Oscillatoriales cyanobacterium SpSt-418</name>
    <dbReference type="NCBI Taxonomy" id="2282169"/>
    <lineage>
        <taxon>Bacteria</taxon>
        <taxon>Bacillati</taxon>
        <taxon>Cyanobacteriota</taxon>
        <taxon>Cyanophyceae</taxon>
        <taxon>Oscillatoriophycideae</taxon>
        <taxon>Oscillatoriales</taxon>
    </lineage>
</organism>